<dbReference type="Proteomes" id="UP001619911">
    <property type="component" value="Unassembled WGS sequence"/>
</dbReference>
<dbReference type="PANTHER" id="PTHR37943:SF1">
    <property type="entry name" value="PROTEIN VES"/>
    <property type="match status" value="1"/>
</dbReference>
<comment type="caution">
    <text evidence="1">The sequence shown here is derived from an EMBL/GenBank/DDBJ whole genome shotgun (WGS) entry which is preliminary data.</text>
</comment>
<dbReference type="EMBL" id="JAUIYO010000006">
    <property type="protein sequence ID" value="MFK2825979.1"/>
    <property type="molecule type" value="Genomic_DNA"/>
</dbReference>
<dbReference type="RefSeq" id="WP_404316854.1">
    <property type="nucleotide sequence ID" value="NZ_JAUIYO010000006.1"/>
</dbReference>
<dbReference type="InterPro" id="IPR010282">
    <property type="entry name" value="Uncharacterised_HutD/Ves"/>
</dbReference>
<evidence type="ECO:0000313" key="2">
    <source>
        <dbReference type="Proteomes" id="UP001619911"/>
    </source>
</evidence>
<accession>A0ABW8IB94</accession>
<reference evidence="1 2" key="1">
    <citation type="submission" date="2023-07" db="EMBL/GenBank/DDBJ databases">
        <title>Bacillus lucianemedeirus sp. nov, a new species isolated from an immunobiological production facility.</title>
        <authorList>
            <person name="Costa L.V."/>
            <person name="Miranda R.V.S.L."/>
            <person name="Brandao M.L.L."/>
            <person name="Reis C.M.F."/>
            <person name="Frazao A.M."/>
            <person name="Cruz F.V."/>
            <person name="Baio P.V.P."/>
            <person name="Veras J.F.C."/>
            <person name="Ramos J.N."/>
            <person name="Vieira V."/>
        </authorList>
    </citation>
    <scope>NUCLEOTIDE SEQUENCE [LARGE SCALE GENOMIC DNA]</scope>
    <source>
        <strain evidence="1 2">B190/17</strain>
    </source>
</reference>
<gene>
    <name evidence="1" type="ORF">QYG89_09925</name>
</gene>
<protein>
    <submittedName>
        <fullName evidence="1">HutD family protein</fullName>
    </submittedName>
</protein>
<keyword evidence="2" id="KW-1185">Reference proteome</keyword>
<name>A0ABW8IB94_9BACI</name>
<dbReference type="InterPro" id="IPR011051">
    <property type="entry name" value="RmlC_Cupin_sf"/>
</dbReference>
<evidence type="ECO:0000313" key="1">
    <source>
        <dbReference type="EMBL" id="MFK2825979.1"/>
    </source>
</evidence>
<organism evidence="1 2">
    <name type="scientific">Bacillus lumedeiriae</name>
    <dbReference type="NCBI Taxonomy" id="3058829"/>
    <lineage>
        <taxon>Bacteria</taxon>
        <taxon>Bacillati</taxon>
        <taxon>Bacillota</taxon>
        <taxon>Bacilli</taxon>
        <taxon>Bacillales</taxon>
        <taxon>Bacillaceae</taxon>
        <taxon>Bacillus</taxon>
    </lineage>
</organism>
<dbReference type="Pfam" id="PF05962">
    <property type="entry name" value="HutD"/>
    <property type="match status" value="1"/>
</dbReference>
<dbReference type="PANTHER" id="PTHR37943">
    <property type="entry name" value="PROTEIN VES"/>
    <property type="match status" value="1"/>
</dbReference>
<dbReference type="SUPFAM" id="SSF51182">
    <property type="entry name" value="RmlC-like cupins"/>
    <property type="match status" value="1"/>
</dbReference>
<dbReference type="InterPro" id="IPR014710">
    <property type="entry name" value="RmlC-like_jellyroll"/>
</dbReference>
<sequence>MSYSIQMVRKSEQVSNEWSGGVTTQLAIYPEHADYSKRDFKWRMSSAMVEVEESVFTPLPGIWRLIMVVDGEMTLEHEGHHRIHLKPYEQDSFSGGWTTRSAGKVRDFNLMLAEGCSGELKAMNIGEEVHHEELSDQHTDFLQAVHAFYCTNGHVNMVIDEKDSIELAEGDLIILNRENLEKNIHVKLLSNSESGANVIRASALF</sequence>
<proteinExistence type="predicted"/>
<dbReference type="Gene3D" id="2.60.120.10">
    <property type="entry name" value="Jelly Rolls"/>
    <property type="match status" value="1"/>
</dbReference>